<dbReference type="AlphaFoldDB" id="A0A0D0TP75"/>
<evidence type="ECO:0000313" key="5">
    <source>
        <dbReference type="Proteomes" id="UP000061348"/>
    </source>
</evidence>
<comment type="caution">
    <text evidence="2">The sequence shown here is derived from an EMBL/GenBank/DDBJ whole genome shotgun (WGS) entry which is preliminary data.</text>
</comment>
<evidence type="ECO:0000256" key="1">
    <source>
        <dbReference type="SAM" id="Phobius"/>
    </source>
</evidence>
<protein>
    <recommendedName>
        <fullName evidence="6">DUF2788 domain-containing protein</fullName>
    </recommendedName>
</protein>
<evidence type="ECO:0008006" key="6">
    <source>
        <dbReference type="Google" id="ProtNLM"/>
    </source>
</evidence>
<proteinExistence type="predicted"/>
<gene>
    <name evidence="3" type="ORF">PFLmoz3_01930</name>
    <name evidence="2" type="ORF">PFLU3_18040</name>
</gene>
<keyword evidence="1" id="KW-0472">Membrane</keyword>
<name>A0A0D0TP75_PSEFL</name>
<accession>A0A0D0TP75</accession>
<dbReference type="Pfam" id="PF10981">
    <property type="entry name" value="DUF2788"/>
    <property type="match status" value="1"/>
</dbReference>
<feature type="transmembrane region" description="Helical" evidence="1">
    <location>
        <begin position="12"/>
        <end position="32"/>
    </location>
</feature>
<dbReference type="EMBL" id="LCYA01000052">
    <property type="protein sequence ID" value="KWV89031.1"/>
    <property type="molecule type" value="Genomic_DNA"/>
</dbReference>
<reference evidence="3 5" key="2">
    <citation type="submission" date="2015-05" db="EMBL/GenBank/DDBJ databases">
        <title>A genomic and transcriptomic approach to investigate the blue pigment phenotype in Pseudomonas fluorescens.</title>
        <authorList>
            <person name="Andreani N.A."/>
            <person name="Cardazzo B."/>
        </authorList>
    </citation>
    <scope>NUCLEOTIDE SEQUENCE [LARGE SCALE GENOMIC DNA]</scope>
    <source>
        <strain evidence="3 5">Ps_22</strain>
    </source>
</reference>
<sequence>MNNIDPALFEEWMMTGLVTILIIFMGFIVWDLAKKSKAGRFGSFILFFVLGLGVAAFIIKSVVIGLIESGAL</sequence>
<keyword evidence="1" id="KW-0812">Transmembrane</keyword>
<dbReference type="InterPro" id="IPR021249">
    <property type="entry name" value="DUF2788"/>
</dbReference>
<dbReference type="EMBL" id="JXCQ01000012">
    <property type="protein sequence ID" value="KIR22680.1"/>
    <property type="molecule type" value="Genomic_DNA"/>
</dbReference>
<dbReference type="Proteomes" id="UP000061348">
    <property type="component" value="Unassembled WGS sequence"/>
</dbReference>
<organism evidence="2 4">
    <name type="scientific">Pseudomonas fluorescens</name>
    <dbReference type="NCBI Taxonomy" id="294"/>
    <lineage>
        <taxon>Bacteria</taxon>
        <taxon>Pseudomonadati</taxon>
        <taxon>Pseudomonadota</taxon>
        <taxon>Gammaproteobacteria</taxon>
        <taxon>Pseudomonadales</taxon>
        <taxon>Pseudomonadaceae</taxon>
        <taxon>Pseudomonas</taxon>
    </lineage>
</organism>
<dbReference type="Proteomes" id="UP000032210">
    <property type="component" value="Unassembled WGS sequence"/>
</dbReference>
<evidence type="ECO:0000313" key="2">
    <source>
        <dbReference type="EMBL" id="KIR22680.1"/>
    </source>
</evidence>
<evidence type="ECO:0000313" key="4">
    <source>
        <dbReference type="Proteomes" id="UP000032210"/>
    </source>
</evidence>
<reference evidence="2 4" key="1">
    <citation type="submission" date="2015-01" db="EMBL/GenBank/DDBJ databases">
        <title>Genome sequence of the beneficial rhizobacterium Pseudomonas fluorescens 2-79.</title>
        <authorList>
            <person name="Thuermer A."/>
            <person name="Daniel R."/>
        </authorList>
    </citation>
    <scope>NUCLEOTIDE SEQUENCE [LARGE SCALE GENOMIC DNA]</scope>
    <source>
        <strain evidence="2 4">2-79</strain>
    </source>
</reference>
<evidence type="ECO:0000313" key="3">
    <source>
        <dbReference type="EMBL" id="KWV89031.1"/>
    </source>
</evidence>
<keyword evidence="1" id="KW-1133">Transmembrane helix</keyword>
<dbReference type="PATRIC" id="fig|294.125.peg.1852"/>
<feature type="transmembrane region" description="Helical" evidence="1">
    <location>
        <begin position="44"/>
        <end position="67"/>
    </location>
</feature>